<feature type="coiled-coil region" evidence="1">
    <location>
        <begin position="276"/>
        <end position="320"/>
    </location>
</feature>
<evidence type="ECO:0000256" key="1">
    <source>
        <dbReference type="SAM" id="Coils"/>
    </source>
</evidence>
<sequence>MAPPQDYRGPVGLTSSRYANPQLAMEVNAPSAAPASLSALLTNARGQINAVPPRVEQPVSSTNTAAATNGAADTNGMAARNDKAVSNGTVAPNGNATINNMAAHPAVKVAVDQAQTLKEQVEEHSSRLTKSITAARNTRQILNMLHDSMKRDDPQAANEKLHQVESLWKEMESFHTSVQDARATLHTLLEKQSNAVNLALGSVMNSAYAGVQDELKTQHQKVEIQHSLIIDQQRAFEDAKARLESQMQAMKASHAKELNAQEVKISNLTLKNGCLRTDLEEMAKKYSAKVTELEKLENLNIKLQTELENLTTKLRTELENLSIKLKTERDFNIKINADLESLNTKLKTERDINIKLKTQVEMLEKELNDLREKYKNQPSEFEKNALKLKTEAQMLERELMELREKYKNQSLEYGKAFASVGEEKKHAEALRKQISDLENSFARSQKELIEMTSERDSLLERESRTHEASSTAVQTSKTLEEALERKDFAIANKETELKTLKSAMDIVKNENAKLINKHADFQEKFEHLSGQIIELKYSRGKLKTENDLLKTSSDQLNDKLAENNKSLEDLKAKNDKLRAIANSEPAQEISRGYEQQLEEANKLVTALRERYKAMLPIYKQADEHRKENEELKEKLLEHEMNKAKGKASTGNESAYWRSRYEELLKHFDD</sequence>
<keyword evidence="1" id="KW-0175">Coiled coil</keyword>
<dbReference type="EMBL" id="KZ805319">
    <property type="protein sequence ID" value="PVI04739.1"/>
    <property type="molecule type" value="Genomic_DNA"/>
</dbReference>
<dbReference type="STRING" id="97972.A0A2V1E3L1"/>
<proteinExistence type="predicted"/>
<feature type="compositionally biased region" description="Low complexity" evidence="2">
    <location>
        <begin position="62"/>
        <end position="77"/>
    </location>
</feature>
<feature type="region of interest" description="Disordered" evidence="2">
    <location>
        <begin position="56"/>
        <end position="77"/>
    </location>
</feature>
<feature type="coiled-coil region" evidence="1">
    <location>
        <begin position="553"/>
        <end position="646"/>
    </location>
</feature>
<accession>A0A2V1E3L1</accession>
<keyword evidence="4" id="KW-1185">Reference proteome</keyword>
<reference evidence="3 4" key="1">
    <citation type="journal article" date="2018" name="Sci. Rep.">
        <title>Comparative genomics provides insights into the lifestyle and reveals functional heterogeneity of dark septate endophytic fungi.</title>
        <authorList>
            <person name="Knapp D.G."/>
            <person name="Nemeth J.B."/>
            <person name="Barry K."/>
            <person name="Hainaut M."/>
            <person name="Henrissat B."/>
            <person name="Johnson J."/>
            <person name="Kuo A."/>
            <person name="Lim J.H.P."/>
            <person name="Lipzen A."/>
            <person name="Nolan M."/>
            <person name="Ohm R.A."/>
            <person name="Tamas L."/>
            <person name="Grigoriev I.V."/>
            <person name="Spatafora J.W."/>
            <person name="Nagy L.G."/>
            <person name="Kovacs G.M."/>
        </authorList>
    </citation>
    <scope>NUCLEOTIDE SEQUENCE [LARGE SCALE GENOMIC DNA]</scope>
    <source>
        <strain evidence="3 4">DSE2036</strain>
    </source>
</reference>
<feature type="coiled-coil region" evidence="1">
    <location>
        <begin position="346"/>
        <end position="454"/>
    </location>
</feature>
<evidence type="ECO:0000256" key="2">
    <source>
        <dbReference type="SAM" id="MobiDB-lite"/>
    </source>
</evidence>
<evidence type="ECO:0000313" key="4">
    <source>
        <dbReference type="Proteomes" id="UP000244855"/>
    </source>
</evidence>
<dbReference type="OrthoDB" id="3945906at2759"/>
<name>A0A2V1E3L1_9PLEO</name>
<organism evidence="3 4">
    <name type="scientific">Periconia macrospinosa</name>
    <dbReference type="NCBI Taxonomy" id="97972"/>
    <lineage>
        <taxon>Eukaryota</taxon>
        <taxon>Fungi</taxon>
        <taxon>Dikarya</taxon>
        <taxon>Ascomycota</taxon>
        <taxon>Pezizomycotina</taxon>
        <taxon>Dothideomycetes</taxon>
        <taxon>Pleosporomycetidae</taxon>
        <taxon>Pleosporales</taxon>
        <taxon>Massarineae</taxon>
        <taxon>Periconiaceae</taxon>
        <taxon>Periconia</taxon>
    </lineage>
</organism>
<feature type="coiled-coil region" evidence="1">
    <location>
        <begin position="490"/>
        <end position="524"/>
    </location>
</feature>
<gene>
    <name evidence="3" type="ORF">DM02DRAFT_651451</name>
</gene>
<protein>
    <submittedName>
        <fullName evidence="3">Uncharacterized protein</fullName>
    </submittedName>
</protein>
<evidence type="ECO:0000313" key="3">
    <source>
        <dbReference type="EMBL" id="PVI04739.1"/>
    </source>
</evidence>
<dbReference type="Proteomes" id="UP000244855">
    <property type="component" value="Unassembled WGS sequence"/>
</dbReference>
<dbReference type="AlphaFoldDB" id="A0A2V1E3L1"/>